<dbReference type="PROSITE" id="PS00092">
    <property type="entry name" value="N6_MTASE"/>
    <property type="match status" value="1"/>
</dbReference>
<dbReference type="Gene3D" id="3.40.50.150">
    <property type="entry name" value="Vaccinia Virus protein VP39"/>
    <property type="match status" value="2"/>
</dbReference>
<keyword evidence="4" id="KW-0949">S-adenosyl-L-methionine</keyword>
<evidence type="ECO:0000256" key="6">
    <source>
        <dbReference type="SAM" id="MobiDB-lite"/>
    </source>
</evidence>
<dbReference type="GO" id="GO:0032259">
    <property type="term" value="P:methylation"/>
    <property type="evidence" value="ECO:0007669"/>
    <property type="project" value="UniProtKB-KW"/>
</dbReference>
<feature type="domain" description="MmeI-like target recognition" evidence="8">
    <location>
        <begin position="1041"/>
        <end position="1219"/>
    </location>
</feature>
<dbReference type="InterPro" id="IPR046820">
    <property type="entry name" value="MmeI_TRD"/>
</dbReference>
<reference evidence="9" key="2">
    <citation type="submission" date="2020-09" db="EMBL/GenBank/DDBJ databases">
        <authorList>
            <person name="Sun Q."/>
            <person name="Ohkuma M."/>
        </authorList>
    </citation>
    <scope>NUCLEOTIDE SEQUENCE</scope>
    <source>
        <strain evidence="9">JCM 4815</strain>
    </source>
</reference>
<dbReference type="EC" id="2.1.1.72" evidence="1"/>
<dbReference type="InterPro" id="IPR011639">
    <property type="entry name" value="MethylTrfase_TaqI-like_dom"/>
</dbReference>
<evidence type="ECO:0000256" key="3">
    <source>
        <dbReference type="ARBA" id="ARBA00022679"/>
    </source>
</evidence>
<dbReference type="EMBL" id="BMVW01000024">
    <property type="protein sequence ID" value="GGZ40370.1"/>
    <property type="molecule type" value="Genomic_DNA"/>
</dbReference>
<evidence type="ECO:0000256" key="4">
    <source>
        <dbReference type="ARBA" id="ARBA00022691"/>
    </source>
</evidence>
<keyword evidence="3" id="KW-0808">Transferase</keyword>
<dbReference type="InterPro" id="IPR050953">
    <property type="entry name" value="N4_N6_ade-DNA_methylase"/>
</dbReference>
<dbReference type="RefSeq" id="WP_189866650.1">
    <property type="nucleotide sequence ID" value="NZ_BMVW01000024.1"/>
</dbReference>
<comment type="catalytic activity">
    <reaction evidence="5">
        <text>a 2'-deoxyadenosine in DNA + S-adenosyl-L-methionine = an N(6)-methyl-2'-deoxyadenosine in DNA + S-adenosyl-L-homocysteine + H(+)</text>
        <dbReference type="Rhea" id="RHEA:15197"/>
        <dbReference type="Rhea" id="RHEA-COMP:12418"/>
        <dbReference type="Rhea" id="RHEA-COMP:12419"/>
        <dbReference type="ChEBI" id="CHEBI:15378"/>
        <dbReference type="ChEBI" id="CHEBI:57856"/>
        <dbReference type="ChEBI" id="CHEBI:59789"/>
        <dbReference type="ChEBI" id="CHEBI:90615"/>
        <dbReference type="ChEBI" id="CHEBI:90616"/>
        <dbReference type="EC" id="2.1.1.72"/>
    </reaction>
</comment>
<dbReference type="PANTHER" id="PTHR33841">
    <property type="entry name" value="DNA METHYLTRANSFERASE YEEA-RELATED"/>
    <property type="match status" value="1"/>
</dbReference>
<evidence type="ECO:0000313" key="9">
    <source>
        <dbReference type="EMBL" id="GGZ40370.1"/>
    </source>
</evidence>
<dbReference type="PANTHER" id="PTHR33841:SF1">
    <property type="entry name" value="DNA METHYLTRANSFERASE A"/>
    <property type="match status" value="1"/>
</dbReference>
<dbReference type="InterPro" id="IPR029063">
    <property type="entry name" value="SAM-dependent_MTases_sf"/>
</dbReference>
<organism evidence="9 10">
    <name type="scientific">Streptomyces poonensis</name>
    <dbReference type="NCBI Taxonomy" id="68255"/>
    <lineage>
        <taxon>Bacteria</taxon>
        <taxon>Bacillati</taxon>
        <taxon>Actinomycetota</taxon>
        <taxon>Actinomycetes</taxon>
        <taxon>Kitasatosporales</taxon>
        <taxon>Streptomycetaceae</taxon>
        <taxon>Streptomyces</taxon>
    </lineage>
</organism>
<dbReference type="GO" id="GO:0003676">
    <property type="term" value="F:nucleic acid binding"/>
    <property type="evidence" value="ECO:0007669"/>
    <property type="project" value="InterPro"/>
</dbReference>
<sequence length="1348" mass="148888">MSRRYPPTTAGLHRAWLELVDADGPFLAVPALERVYPQGIPQPDSRALDAIKDAKPAFEKAWENWDEHPGDEAALALYREARNTWVDLVLRQGLRWGASFTVPAPAAAEIRSPDYTVTVRADGALVHGGTTGALVLITDPTDSLRDPLTDGWSASPIDRMEELLRASGVPIGVVTDGRWWAIVSARPQTMVASGIVDAQTWIEEPQTRNAFIELLQRRRLVGGKQHDRLTELFGESVTAAEKITEALGTQVRRAVELIVQALSEGALDAQRRGEPDPLPAARGEVYEAAVTVMMRLVFLLFAEERGLLPQSRLFAMGYGISDELDLLDAREKEEGEQALDATFLTWHRLLATSQALYRGASFEDLRLPEYGGSLFDPARFPFLTACDSQDTLAITVSDRVMLEVLRAVQIAQLPGGARRISFRDIDVEQIGYIYEGLLGYSCEPAEEIIVGLTGSAGSEPEIPLATLEELSQAKHTETALADAILAWIKQHQPAAKPSSKAALTKALKTGDTLDDTEIALRDVTDDPELRNRLRPYIGIIRRDLRNRPLVVEPGGVLLVETPSRASAGAHYTPRSLAEEVVRYALEPLVYSPGPHQTADQDAWRPIDSDQILDLRIADIACGSGAFLVAAARYLADRLVEAWQRQGEARGRTPHDLHVHAIRTVVATCLYGADINGMAVEMCKLSLWLVSLDPKLPFSFVDDKVLHGNALLGLTNADQLRRLHIDPAAAGNQLSIFALDVDDILDQASRLRRQLATEVDDNDPQRSAATKRRQWRRYQELTAQLTDVADGVIAAGLRWGGKPGKELKAAYENLRIAVESAYPVDGGEADQDRAMLDGIKQAGLTPTVTTDYERWKPLHWILAVPDVMGRGGFDAVIGNPPFLGGKKLTGSVGTNVRDWFVNTLAGGRKGSADLVAYFFLRAHELLSRRGGLGLIATNTVAQGDTRQVGLDQLVSQDFTITRAIQSRSWPAASANLEYSAVWGSRADINSAVPRIVAEVEGDLEVKRVSTLLEPGGQVDGHPVQLVENKGVAYIGCYVLGMGFVLEPDEAAAWIEVDPRNKDVLFPYLNGEDLNSRPDSSPSRWVIDFFDRTEEKAKEYPLPYERVLQSVKADRQKVNRKVLRDRWWQYADKRPAMRKAITNLDEVLVIALVSKTVMPVRVSAKQVCSHMLGVFATESYAVQAVLSSSLHQTWAIKYGSGMRNDPRYTPSDVFDTFPQPRATDELADAGRTLHAERREIMLRRNLGLTKLYNLVNDPAISDAADPDVARLRQIHVELDQAVMAAYGWDDVPLEHGFHTYRQMERWTVCPAARVEILDRLLEENHRRAASQGVVSPTGNNEGTEDEEDDE</sequence>
<keyword evidence="2" id="KW-0489">Methyltransferase</keyword>
<dbReference type="InterPro" id="IPR002052">
    <property type="entry name" value="DNA_methylase_N6_adenine_CS"/>
</dbReference>
<proteinExistence type="predicted"/>
<feature type="region of interest" description="Disordered" evidence="6">
    <location>
        <begin position="1325"/>
        <end position="1348"/>
    </location>
</feature>
<name>A0A918QDK2_9ACTN</name>
<dbReference type="Pfam" id="PF20466">
    <property type="entry name" value="MmeI_TRD"/>
    <property type="match status" value="1"/>
</dbReference>
<reference evidence="9" key="1">
    <citation type="journal article" date="2014" name="Int. J. Syst. Evol. Microbiol.">
        <title>Complete genome sequence of Corynebacterium casei LMG S-19264T (=DSM 44701T), isolated from a smear-ripened cheese.</title>
        <authorList>
            <consortium name="US DOE Joint Genome Institute (JGI-PGF)"/>
            <person name="Walter F."/>
            <person name="Albersmeier A."/>
            <person name="Kalinowski J."/>
            <person name="Ruckert C."/>
        </authorList>
    </citation>
    <scope>NUCLEOTIDE SEQUENCE</scope>
    <source>
        <strain evidence="9">JCM 4815</strain>
    </source>
</reference>
<evidence type="ECO:0000259" key="8">
    <source>
        <dbReference type="Pfam" id="PF20466"/>
    </source>
</evidence>
<dbReference type="Pfam" id="PF07669">
    <property type="entry name" value="Eco57I"/>
    <property type="match status" value="1"/>
</dbReference>
<feature type="domain" description="Type II methyltransferase M.TaqI-like" evidence="7">
    <location>
        <begin position="668"/>
        <end position="960"/>
    </location>
</feature>
<dbReference type="PRINTS" id="PR00507">
    <property type="entry name" value="N12N6MTFRASE"/>
</dbReference>
<dbReference type="GO" id="GO:0009007">
    <property type="term" value="F:site-specific DNA-methyltransferase (adenine-specific) activity"/>
    <property type="evidence" value="ECO:0007669"/>
    <property type="project" value="UniProtKB-EC"/>
</dbReference>
<keyword evidence="10" id="KW-1185">Reference proteome</keyword>
<protein>
    <recommendedName>
        <fullName evidence="1">site-specific DNA-methyltransferase (adenine-specific)</fullName>
        <ecNumber evidence="1">2.1.1.72</ecNumber>
    </recommendedName>
</protein>
<dbReference type="SUPFAM" id="SSF53335">
    <property type="entry name" value="S-adenosyl-L-methionine-dependent methyltransferases"/>
    <property type="match status" value="1"/>
</dbReference>
<dbReference type="GO" id="GO:0006304">
    <property type="term" value="P:DNA modification"/>
    <property type="evidence" value="ECO:0007669"/>
    <property type="project" value="InterPro"/>
</dbReference>
<gene>
    <name evidence="9" type="ORF">GCM10010365_71380</name>
</gene>
<evidence type="ECO:0000259" key="7">
    <source>
        <dbReference type="Pfam" id="PF07669"/>
    </source>
</evidence>
<accession>A0A918QDK2</accession>
<evidence type="ECO:0000313" key="10">
    <source>
        <dbReference type="Proteomes" id="UP000622166"/>
    </source>
</evidence>
<comment type="caution">
    <text evidence="9">The sequence shown here is derived from an EMBL/GenBank/DDBJ whole genome shotgun (WGS) entry which is preliminary data.</text>
</comment>
<dbReference type="Proteomes" id="UP000622166">
    <property type="component" value="Unassembled WGS sequence"/>
</dbReference>
<evidence type="ECO:0000256" key="1">
    <source>
        <dbReference type="ARBA" id="ARBA00011900"/>
    </source>
</evidence>
<evidence type="ECO:0000256" key="2">
    <source>
        <dbReference type="ARBA" id="ARBA00022603"/>
    </source>
</evidence>
<evidence type="ECO:0000256" key="5">
    <source>
        <dbReference type="ARBA" id="ARBA00047942"/>
    </source>
</evidence>